<evidence type="ECO:0000313" key="2">
    <source>
        <dbReference type="EMBL" id="CCG81093.1"/>
    </source>
</evidence>
<feature type="region of interest" description="Disordered" evidence="1">
    <location>
        <begin position="576"/>
        <end position="596"/>
    </location>
</feature>
<feature type="compositionally biased region" description="Polar residues" evidence="1">
    <location>
        <begin position="614"/>
        <end position="632"/>
    </location>
</feature>
<protein>
    <submittedName>
        <fullName evidence="2">Uncharacterized protein</fullName>
    </submittedName>
</protein>
<feature type="compositionally biased region" description="Polar residues" evidence="1">
    <location>
        <begin position="686"/>
        <end position="710"/>
    </location>
</feature>
<name>R4X7J9_TAPDE</name>
<dbReference type="EMBL" id="CAHR02000025">
    <property type="protein sequence ID" value="CCG81093.1"/>
    <property type="molecule type" value="Genomic_DNA"/>
</dbReference>
<comment type="caution">
    <text evidence="2">The sequence shown here is derived from an EMBL/GenBank/DDBJ whole genome shotgun (WGS) entry which is preliminary data.</text>
</comment>
<feature type="region of interest" description="Disordered" evidence="1">
    <location>
        <begin position="686"/>
        <end position="734"/>
    </location>
</feature>
<evidence type="ECO:0000256" key="1">
    <source>
        <dbReference type="SAM" id="MobiDB-lite"/>
    </source>
</evidence>
<feature type="region of interest" description="Disordered" evidence="1">
    <location>
        <begin position="50"/>
        <end position="100"/>
    </location>
</feature>
<reference evidence="2 3" key="1">
    <citation type="journal article" date="2013" name="MBio">
        <title>Genome sequencing of the plant pathogen Taphrina deformans, the causal agent of peach leaf curl.</title>
        <authorList>
            <person name="Cisse O.H."/>
            <person name="Almeida J.M.G.C.F."/>
            <person name="Fonseca A."/>
            <person name="Kumar A.A."/>
            <person name="Salojaervi J."/>
            <person name="Overmyer K."/>
            <person name="Hauser P.M."/>
            <person name="Pagni M."/>
        </authorList>
    </citation>
    <scope>NUCLEOTIDE SEQUENCE [LARGE SCALE GENOMIC DNA]</scope>
    <source>
        <strain evidence="3">PYCC 5710 / ATCC 11124 / CBS 356.35 / IMI 108563 / JCM 9778 / NBRC 8474</strain>
    </source>
</reference>
<accession>R4X7J9</accession>
<feature type="region of interest" description="Disordered" evidence="1">
    <location>
        <begin position="614"/>
        <end position="656"/>
    </location>
</feature>
<gene>
    <name evidence="2" type="ORF">TAPDE_000783</name>
</gene>
<dbReference type="Proteomes" id="UP000013776">
    <property type="component" value="Unassembled WGS sequence"/>
</dbReference>
<dbReference type="AlphaFoldDB" id="R4X7J9"/>
<dbReference type="VEuPathDB" id="FungiDB:TAPDE_000783"/>
<sequence>MASTRDSMPLLCRGSPSALNNSSDALSSYFGHYDYTTPAMPNTNYFSTTTSSSSFSVSGREEELSVPDSWELEDDDESLDSTPDMTDFSSELDAGTPDLSTKIDSFDGAAAAPSFVRSVELYASKPQVRLDEPVASTIIDFETKTFDWGDSDDDDWEAPTPMFAKSQPAKSEAQQEKVAIDFDAPSSWSDDEDDEWVAPTPMYSQPIMKVDDDTNTVALDDDIDEDEDDDIDYIPIPFPARRESSYPSFDALYQEGRVDVPTWSRPVLQSPLYFSDDPCLKHNTYSRYNEVQERYYNVSRWTGQEKILREVIYLNAPDRGLCDGDSQRSGTHLKRERQDMSAFLAIERREIESTLDAPVPEPRELPTELVIEPLHRLPLFRKPLPLAFASNGPSSWRLVDSSPLYLKVDSAFDPGQVELAQNMWRGCQLNGGSKIFSEEACLRECYAAAGLQQRPLHNLDHDPIPVYNGTPAHLSQTQMPPFSVDPYKYLQMIYRIPGWESLGLSVDAQTEMVSESAEDTIARWQGVLEQERESIDYHLIQREQQPVIPPESLAHIRYDEFGIFLANTGPWAVSDENMPIPDLNPPDELSNPFDTFDMSSLANMSLDQFLEQDSATSFGSSSQTDEASSENSGDLDEGAIRSSENEDDEAGDGDKTITCYEDLVPDLELGLGQPIDILLDANAADSSLTEEGTNDSTAAKSSFAQLNTAGSSSDTSDTSNEQLQPARYFGESGH</sequence>
<organism evidence="2 3">
    <name type="scientific">Taphrina deformans (strain PYCC 5710 / ATCC 11124 / CBS 356.35 / IMI 108563 / JCM 9778 / NBRC 8474)</name>
    <name type="common">Peach leaf curl fungus</name>
    <name type="synonym">Lalaria deformans</name>
    <dbReference type="NCBI Taxonomy" id="1097556"/>
    <lineage>
        <taxon>Eukaryota</taxon>
        <taxon>Fungi</taxon>
        <taxon>Dikarya</taxon>
        <taxon>Ascomycota</taxon>
        <taxon>Taphrinomycotina</taxon>
        <taxon>Taphrinomycetes</taxon>
        <taxon>Taphrinales</taxon>
        <taxon>Taphrinaceae</taxon>
        <taxon>Taphrina</taxon>
    </lineage>
</organism>
<feature type="region of interest" description="Disordered" evidence="1">
    <location>
        <begin position="1"/>
        <end position="20"/>
    </location>
</feature>
<proteinExistence type="predicted"/>
<feature type="compositionally biased region" description="Acidic residues" evidence="1">
    <location>
        <begin position="70"/>
        <end position="79"/>
    </location>
</feature>
<keyword evidence="3" id="KW-1185">Reference proteome</keyword>
<evidence type="ECO:0000313" key="3">
    <source>
        <dbReference type="Proteomes" id="UP000013776"/>
    </source>
</evidence>